<dbReference type="GO" id="GO:0009055">
    <property type="term" value="F:electron transfer activity"/>
    <property type="evidence" value="ECO:0007669"/>
    <property type="project" value="InterPro"/>
</dbReference>
<evidence type="ECO:0000256" key="8">
    <source>
        <dbReference type="PROSITE-ProRule" id="PRU00433"/>
    </source>
</evidence>
<dbReference type="GO" id="GO:0016020">
    <property type="term" value="C:membrane"/>
    <property type="evidence" value="ECO:0007669"/>
    <property type="project" value="InterPro"/>
</dbReference>
<dbReference type="Pfam" id="PF01011">
    <property type="entry name" value="PQQ"/>
    <property type="match status" value="2"/>
</dbReference>
<dbReference type="PANTHER" id="PTHR32303:SF4">
    <property type="entry name" value="QUINOPROTEIN GLUCOSE DEHYDROGENASE"/>
    <property type="match status" value="1"/>
</dbReference>
<dbReference type="InterPro" id="IPR018391">
    <property type="entry name" value="PQQ_b-propeller_rpt"/>
</dbReference>
<dbReference type="SUPFAM" id="SSF50998">
    <property type="entry name" value="Quinoprotein alcohol dehydrogenase-like"/>
    <property type="match status" value="1"/>
</dbReference>
<protein>
    <submittedName>
        <fullName evidence="10">Putative oxidoreductase</fullName>
    </submittedName>
</protein>
<keyword evidence="5" id="KW-0732">Signal</keyword>
<dbReference type="Gene3D" id="1.10.760.10">
    <property type="entry name" value="Cytochrome c-like domain"/>
    <property type="match status" value="1"/>
</dbReference>
<dbReference type="EMBL" id="BBWV01000004">
    <property type="protein sequence ID" value="GAO44857.1"/>
    <property type="molecule type" value="Genomic_DNA"/>
</dbReference>
<evidence type="ECO:0000256" key="2">
    <source>
        <dbReference type="ARBA" id="ARBA00008156"/>
    </source>
</evidence>
<dbReference type="InterPro" id="IPR009056">
    <property type="entry name" value="Cyt_c-like_dom"/>
</dbReference>
<reference evidence="10 11" key="1">
    <citation type="submission" date="2015-04" db="EMBL/GenBank/DDBJ databases">
        <title>Whole genome shotgun sequence of Flavihumibacter petaseus NBRC 106054.</title>
        <authorList>
            <person name="Miyazawa S."/>
            <person name="Hosoyama A."/>
            <person name="Hashimoto M."/>
            <person name="Noguchi M."/>
            <person name="Tsuchikane K."/>
            <person name="Ohji S."/>
            <person name="Yamazoe A."/>
            <person name="Ichikawa N."/>
            <person name="Kimura A."/>
            <person name="Fujita N."/>
        </authorList>
    </citation>
    <scope>NUCLEOTIDE SEQUENCE [LARGE SCALE GENOMIC DNA]</scope>
    <source>
        <strain evidence="10 11">NBRC 106054</strain>
    </source>
</reference>
<dbReference type="PROSITE" id="PS51257">
    <property type="entry name" value="PROKAR_LIPOPROTEIN"/>
    <property type="match status" value="1"/>
</dbReference>
<keyword evidence="4 8" id="KW-0479">Metal-binding</keyword>
<sequence>MHLIRLLTGTSRVFIASLIFTACNQHPSNADSGWEIYGANKSNNRYVNLRQIDTTNVQQLTIAWTYHSNDADSNTQIQVNPVVIDTVLYGISPKLKLFALHAATGKQLWVYDPVADSVGEYRPEGSFAINASRGLAVYKGKGERRLFYSANGKLYCINGFTGEPFRDFGDHGRIDLHQGLGRKADDLYVAGTTPGIIYKDLIIVGMRVAEESVAAPGHIRAYDVHSGKQQWIFHTIPQPGEAGFETWQDSTAYRYVGGANCWAGFSLDEEKGIVFAPTGSAVYDFYGGKRKGENLYANCVLALDAGTGKRVWHFQTMHHDVWDRDLPSAPVLVNITKDGKQVEALAQVSKTGFIYLFDRATGVPVYPIPEIAVPVSPVLDGEQLSPTQPIPSFPKPFTRQVITAADLNRLVPDSSFRKIAAQYDTLQKGNMFMAPSRSGTLIFPGFDGGAEWGGPAYDPETAILYVNANEVPWILTMVDNNPGQSRKQDYMGAGNALYKANCMNCHGPDRKGSGNYPSLVDAGKKYPDAAMLRLLNTGRRMMPSFNHLSMEEKRAIISFVRQDAKSGKLPFVPSPKAEDAFYQLPYNATGYHKFKTPEGYPAINPPWGTLNAVDLNTGEIRWRVPLGDYPELKSKGIHSGTENYGGPVVTAGGLVIIAASSDRKIRAFHKGNGMMLWEADLPAPGFATPAVYQVNGKQYITIACGGGKLGKPGGDAYITFALP</sequence>
<evidence type="ECO:0000256" key="5">
    <source>
        <dbReference type="ARBA" id="ARBA00022729"/>
    </source>
</evidence>
<dbReference type="InterPro" id="IPR036909">
    <property type="entry name" value="Cyt_c-like_dom_sf"/>
</dbReference>
<name>A0A0E9N4F4_9BACT</name>
<dbReference type="CDD" id="cd10280">
    <property type="entry name" value="PQQ_mGDH"/>
    <property type="match status" value="1"/>
</dbReference>
<dbReference type="GO" id="GO:0046872">
    <property type="term" value="F:metal ion binding"/>
    <property type="evidence" value="ECO:0007669"/>
    <property type="project" value="UniProtKB-KW"/>
</dbReference>
<comment type="cofactor">
    <cofactor evidence="1">
        <name>pyrroloquinoline quinone</name>
        <dbReference type="ChEBI" id="CHEBI:58442"/>
    </cofactor>
</comment>
<dbReference type="AlphaFoldDB" id="A0A0E9N4F4"/>
<proteinExistence type="inferred from homology"/>
<dbReference type="Gene3D" id="2.140.10.10">
    <property type="entry name" value="Quinoprotein alcohol dehydrogenase-like superfamily"/>
    <property type="match status" value="2"/>
</dbReference>
<dbReference type="PANTHER" id="PTHR32303">
    <property type="entry name" value="QUINOPROTEIN ALCOHOL DEHYDROGENASE (CYTOCHROME C)"/>
    <property type="match status" value="1"/>
</dbReference>
<keyword evidence="11" id="KW-1185">Reference proteome</keyword>
<accession>A0A0E9N4F4</accession>
<dbReference type="GO" id="GO:0020037">
    <property type="term" value="F:heme binding"/>
    <property type="evidence" value="ECO:0007669"/>
    <property type="project" value="InterPro"/>
</dbReference>
<comment type="similarity">
    <text evidence="2">Belongs to the bacterial PQQ dehydrogenase family.</text>
</comment>
<evidence type="ECO:0000256" key="3">
    <source>
        <dbReference type="ARBA" id="ARBA00022617"/>
    </source>
</evidence>
<dbReference type="SUPFAM" id="SSF46626">
    <property type="entry name" value="Cytochrome c"/>
    <property type="match status" value="1"/>
</dbReference>
<dbReference type="InterPro" id="IPR017511">
    <property type="entry name" value="PQQ_mDH"/>
</dbReference>
<gene>
    <name evidence="10" type="ORF">FPE01S_04_01000</name>
</gene>
<dbReference type="OrthoDB" id="9794322at2"/>
<dbReference type="PROSITE" id="PS51007">
    <property type="entry name" value="CYTC"/>
    <property type="match status" value="1"/>
</dbReference>
<evidence type="ECO:0000313" key="11">
    <source>
        <dbReference type="Proteomes" id="UP000033121"/>
    </source>
</evidence>
<organism evidence="10 11">
    <name type="scientific">Flavihumibacter petaseus NBRC 106054</name>
    <dbReference type="NCBI Taxonomy" id="1220578"/>
    <lineage>
        <taxon>Bacteria</taxon>
        <taxon>Pseudomonadati</taxon>
        <taxon>Bacteroidota</taxon>
        <taxon>Chitinophagia</taxon>
        <taxon>Chitinophagales</taxon>
        <taxon>Chitinophagaceae</taxon>
        <taxon>Flavihumibacter</taxon>
    </lineage>
</organism>
<dbReference type="STRING" id="1220578.FPE01S_04_01000"/>
<keyword evidence="3 8" id="KW-0349">Heme</keyword>
<feature type="domain" description="Cytochrome c" evidence="9">
    <location>
        <begin position="489"/>
        <end position="564"/>
    </location>
</feature>
<evidence type="ECO:0000256" key="6">
    <source>
        <dbReference type="ARBA" id="ARBA00023002"/>
    </source>
</evidence>
<dbReference type="SMART" id="SM00564">
    <property type="entry name" value="PQQ"/>
    <property type="match status" value="5"/>
</dbReference>
<dbReference type="InterPro" id="IPR011047">
    <property type="entry name" value="Quinoprotein_ADH-like_sf"/>
</dbReference>
<evidence type="ECO:0000256" key="4">
    <source>
        <dbReference type="ARBA" id="ARBA00022723"/>
    </source>
</evidence>
<evidence type="ECO:0000313" key="10">
    <source>
        <dbReference type="EMBL" id="GAO44857.1"/>
    </source>
</evidence>
<evidence type="ECO:0000256" key="1">
    <source>
        <dbReference type="ARBA" id="ARBA00001931"/>
    </source>
</evidence>
<keyword evidence="7 8" id="KW-0408">Iron</keyword>
<dbReference type="Proteomes" id="UP000033121">
    <property type="component" value="Unassembled WGS sequence"/>
</dbReference>
<evidence type="ECO:0000256" key="7">
    <source>
        <dbReference type="ARBA" id="ARBA00023004"/>
    </source>
</evidence>
<dbReference type="InterPro" id="IPR002372">
    <property type="entry name" value="PQQ_rpt_dom"/>
</dbReference>
<dbReference type="Pfam" id="PF13442">
    <property type="entry name" value="Cytochrome_CBB3"/>
    <property type="match status" value="1"/>
</dbReference>
<evidence type="ECO:0000259" key="9">
    <source>
        <dbReference type="PROSITE" id="PS51007"/>
    </source>
</evidence>
<comment type="caution">
    <text evidence="10">The sequence shown here is derived from an EMBL/GenBank/DDBJ whole genome shotgun (WGS) entry which is preliminary data.</text>
</comment>
<dbReference type="GO" id="GO:0048038">
    <property type="term" value="F:quinone binding"/>
    <property type="evidence" value="ECO:0007669"/>
    <property type="project" value="InterPro"/>
</dbReference>
<dbReference type="RefSeq" id="WP_046370855.1">
    <property type="nucleotide sequence ID" value="NZ_BBWV01000004.1"/>
</dbReference>
<keyword evidence="6" id="KW-0560">Oxidoreductase</keyword>
<dbReference type="GO" id="GO:0016614">
    <property type="term" value="F:oxidoreductase activity, acting on CH-OH group of donors"/>
    <property type="evidence" value="ECO:0007669"/>
    <property type="project" value="InterPro"/>
</dbReference>